<evidence type="ECO:0000313" key="7">
    <source>
        <dbReference type="EMBL" id="APT44805.1"/>
    </source>
</evidence>
<dbReference type="Pfam" id="PF00232">
    <property type="entry name" value="Glyco_hydro_1"/>
    <property type="match status" value="1"/>
</dbReference>
<comment type="catalytic activity">
    <reaction evidence="4">
        <text>6-phospho-beta-D-glucosyl-(1-&gt;4)-D-glucose + H2O = D-glucose 6-phosphate + D-glucose</text>
        <dbReference type="Rhea" id="RHEA:10772"/>
        <dbReference type="ChEBI" id="CHEBI:4167"/>
        <dbReference type="ChEBI" id="CHEBI:15377"/>
        <dbReference type="ChEBI" id="CHEBI:58312"/>
        <dbReference type="ChEBI" id="CHEBI:61548"/>
        <dbReference type="EC" id="3.2.1.86"/>
    </reaction>
</comment>
<dbReference type="SUPFAM" id="SSF51445">
    <property type="entry name" value="(Trans)glycosidases"/>
    <property type="match status" value="1"/>
</dbReference>
<gene>
    <name evidence="7" type="ORF">BSA145_02005</name>
</gene>
<evidence type="ECO:0000256" key="3">
    <source>
        <dbReference type="ARBA" id="ARBA00023295"/>
    </source>
</evidence>
<evidence type="ECO:0000256" key="1">
    <source>
        <dbReference type="ARBA" id="ARBA00010838"/>
    </source>
</evidence>
<reference evidence="7 8" key="1">
    <citation type="submission" date="2016-05" db="EMBL/GenBank/DDBJ databases">
        <title>Complete Genome and Methylome Analysis of Psychrotrophic Bacterial Isolates from Antarctic Lake Untersee.</title>
        <authorList>
            <person name="Fomenkov A."/>
            <person name="Akimov V.N."/>
            <person name="Vasilyeva L.V."/>
            <person name="Andersen D."/>
            <person name="Vincze T."/>
            <person name="Roberts R.J."/>
        </authorList>
    </citation>
    <scope>NUCLEOTIDE SEQUENCE [LARGE SCALE GENOMIC DNA]</scope>
    <source>
        <strain evidence="7 8">U14-5</strain>
    </source>
</reference>
<sequence>MNRIEIPSDFILGAAASAWQTEGWKGKRAHQDSYIDLWYKEGYHVWHEGYGPAGATNFYERYPEDVALMKEIGLTHYRTSINWSRFLIDYENGIVDEAYARYIDDLINELIAAGVEPMFCLEHYELPAVLLDKYGGWSSKHVVELFVLYAEKVFERYGDRVKHWFSFNEPIVVQTRVYLDAIRYPFEQNTKKWMQWNYHKALATAKVVKLFQEMGLRESAGAKIGVILNPEVTYARSSAPHDQEAARMYDLFFNRVFLDPSIKGEYPEELIDVLKKHDILFDSTEEELQIIKNHTVDVVGLNLYYPHRVKAPSKAWNERTPFHPSYYYDLFELPGRKMNPFRGWEIYPKIVYDMGMRIKEEYGNIEWFVAENGMGVEKEERFKTEDGIIDDQYRISFISQHLKRALQAKAEGSNCTGYMLWAFTDNVSPMNAFKNRYGLVEIQLENERNRQLKASAYWYQTLIKTRELQVETEVIYQ</sequence>
<protein>
    <recommendedName>
        <fullName evidence="5">6-phospho-beta-glucosidase</fullName>
        <ecNumber evidence="5">3.2.1.86</ecNumber>
    </recommendedName>
</protein>
<dbReference type="Proteomes" id="UP000185426">
    <property type="component" value="Chromosome"/>
</dbReference>
<dbReference type="PANTHER" id="PTHR10353:SF139">
    <property type="entry name" value="6-PHOSPHO-BETA-GLUCOSIDASE GMUD"/>
    <property type="match status" value="1"/>
</dbReference>
<dbReference type="PANTHER" id="PTHR10353">
    <property type="entry name" value="GLYCOSYL HYDROLASE"/>
    <property type="match status" value="1"/>
</dbReference>
<dbReference type="PRINTS" id="PR00131">
    <property type="entry name" value="GLHYDRLASE1"/>
</dbReference>
<dbReference type="FunFam" id="3.20.20.80:FF:000004">
    <property type="entry name" value="Beta-glucosidase 6-phospho-beta-glucosidase"/>
    <property type="match status" value="1"/>
</dbReference>
<evidence type="ECO:0000313" key="8">
    <source>
        <dbReference type="Proteomes" id="UP000185426"/>
    </source>
</evidence>
<dbReference type="InterPro" id="IPR001360">
    <property type="entry name" value="Glyco_hydro_1"/>
</dbReference>
<accession>A0A1L6ZE69</accession>
<dbReference type="Gene3D" id="3.20.20.80">
    <property type="entry name" value="Glycosidases"/>
    <property type="match status" value="1"/>
</dbReference>
<dbReference type="AlphaFoldDB" id="A0A1L6ZE69"/>
<dbReference type="GO" id="GO:0008706">
    <property type="term" value="F:6-phospho-beta-glucosidase activity"/>
    <property type="evidence" value="ECO:0007669"/>
    <property type="project" value="UniProtKB-EC"/>
</dbReference>
<evidence type="ECO:0000256" key="6">
    <source>
        <dbReference type="RuleBase" id="RU003690"/>
    </source>
</evidence>
<comment type="similarity">
    <text evidence="1 6">Belongs to the glycosyl hydrolase 1 family.</text>
</comment>
<evidence type="ECO:0000256" key="4">
    <source>
        <dbReference type="ARBA" id="ARBA00050637"/>
    </source>
</evidence>
<evidence type="ECO:0000256" key="5">
    <source>
        <dbReference type="ARBA" id="ARBA00066487"/>
    </source>
</evidence>
<evidence type="ECO:0000256" key="2">
    <source>
        <dbReference type="ARBA" id="ARBA00022801"/>
    </source>
</evidence>
<dbReference type="EMBL" id="CP015607">
    <property type="protein sequence ID" value="APT44805.1"/>
    <property type="molecule type" value="Genomic_DNA"/>
</dbReference>
<dbReference type="EC" id="3.2.1.86" evidence="5"/>
<dbReference type="RefSeq" id="WP_075621467.1">
    <property type="nucleotide sequence ID" value="NZ_CP015607.1"/>
</dbReference>
<keyword evidence="3" id="KW-0326">Glycosidase</keyword>
<dbReference type="GO" id="GO:0016052">
    <property type="term" value="P:carbohydrate catabolic process"/>
    <property type="evidence" value="ECO:0007669"/>
    <property type="project" value="TreeGrafter"/>
</dbReference>
<name>A0A1L6ZE69_BACIA</name>
<dbReference type="GO" id="GO:0005829">
    <property type="term" value="C:cytosol"/>
    <property type="evidence" value="ECO:0007669"/>
    <property type="project" value="TreeGrafter"/>
</dbReference>
<dbReference type="InterPro" id="IPR017853">
    <property type="entry name" value="GH"/>
</dbReference>
<proteinExistence type="inferred from homology"/>
<organism evidence="7 8">
    <name type="scientific">Bacillus safensis</name>
    <dbReference type="NCBI Taxonomy" id="561879"/>
    <lineage>
        <taxon>Bacteria</taxon>
        <taxon>Bacillati</taxon>
        <taxon>Bacillota</taxon>
        <taxon>Bacilli</taxon>
        <taxon>Bacillales</taxon>
        <taxon>Bacillaceae</taxon>
        <taxon>Bacillus</taxon>
    </lineage>
</organism>
<keyword evidence="2" id="KW-0378">Hydrolase</keyword>